<reference evidence="1 2" key="1">
    <citation type="submission" date="2019-03" db="EMBL/GenBank/DDBJ databases">
        <title>Sequencing the genomes of 1000 actinobacteria strains.</title>
        <authorList>
            <person name="Klenk H.-P."/>
        </authorList>
    </citation>
    <scope>NUCLEOTIDE SEQUENCE [LARGE SCALE GENOMIC DNA]</scope>
    <source>
        <strain evidence="1 2">DSM 18936</strain>
    </source>
</reference>
<dbReference type="Pfam" id="PF04456">
    <property type="entry name" value="DUF503"/>
    <property type="match status" value="1"/>
</dbReference>
<accession>A0A4V3EIW0</accession>
<protein>
    <recommendedName>
        <fullName evidence="3">DUF503 domain-containing protein</fullName>
    </recommendedName>
</protein>
<organism evidence="1 2">
    <name type="scientific">Ilumatobacter fluminis</name>
    <dbReference type="NCBI Taxonomy" id="467091"/>
    <lineage>
        <taxon>Bacteria</taxon>
        <taxon>Bacillati</taxon>
        <taxon>Actinomycetota</taxon>
        <taxon>Acidimicrobiia</taxon>
        <taxon>Acidimicrobiales</taxon>
        <taxon>Ilumatobacteraceae</taxon>
        <taxon>Ilumatobacter</taxon>
    </lineage>
</organism>
<evidence type="ECO:0000313" key="2">
    <source>
        <dbReference type="Proteomes" id="UP000294558"/>
    </source>
</evidence>
<gene>
    <name evidence="1" type="ORF">BDK89_1529</name>
</gene>
<keyword evidence="2" id="KW-1185">Reference proteome</keyword>
<dbReference type="SUPFAM" id="SSF103007">
    <property type="entry name" value="Hypothetical protein TT1725"/>
    <property type="match status" value="1"/>
</dbReference>
<dbReference type="AlphaFoldDB" id="A0A4V3EIW0"/>
<evidence type="ECO:0008006" key="3">
    <source>
        <dbReference type="Google" id="ProtNLM"/>
    </source>
</evidence>
<evidence type="ECO:0000313" key="1">
    <source>
        <dbReference type="EMBL" id="TDT15948.1"/>
    </source>
</evidence>
<dbReference type="Gene3D" id="3.30.70.1120">
    <property type="entry name" value="TT1725-like"/>
    <property type="match status" value="1"/>
</dbReference>
<dbReference type="EMBL" id="SOAU01000001">
    <property type="protein sequence ID" value="TDT15948.1"/>
    <property type="molecule type" value="Genomic_DNA"/>
</dbReference>
<sequence length="94" mass="10452">MHAAAVEIEIRIPDAQSLKDRRQVVRSLLDGARHRFGVSAAEVGGQDTWQSATLGFAVVASEARLVDEQLDAIDRFLWSRPEIEVLDGETHWLA</sequence>
<dbReference type="InterPro" id="IPR007546">
    <property type="entry name" value="DUF503"/>
</dbReference>
<dbReference type="InterPro" id="IPR036746">
    <property type="entry name" value="TT1725-like_sf"/>
</dbReference>
<name>A0A4V3EIW0_9ACTN</name>
<dbReference type="Proteomes" id="UP000294558">
    <property type="component" value="Unassembled WGS sequence"/>
</dbReference>
<comment type="caution">
    <text evidence="1">The sequence shown here is derived from an EMBL/GenBank/DDBJ whole genome shotgun (WGS) entry which is preliminary data.</text>
</comment>
<dbReference type="RefSeq" id="WP_166657444.1">
    <property type="nucleotide sequence ID" value="NZ_SOAU01000001.1"/>
</dbReference>
<dbReference type="PANTHER" id="PTHR36441:SF1">
    <property type="entry name" value="DUF503 DOMAIN-CONTAINING PROTEIN"/>
    <property type="match status" value="1"/>
</dbReference>
<dbReference type="PANTHER" id="PTHR36441">
    <property type="entry name" value="HYPOTHETICAL CYTOSOLIC PROTEIN"/>
    <property type="match status" value="1"/>
</dbReference>
<proteinExistence type="predicted"/>